<dbReference type="EMBL" id="KN847522">
    <property type="protein sequence ID" value="KIV93108.1"/>
    <property type="molecule type" value="Genomic_DNA"/>
</dbReference>
<evidence type="ECO:0000313" key="2">
    <source>
        <dbReference type="EMBL" id="KIV93107.1"/>
    </source>
</evidence>
<evidence type="ECO:0000313" key="3">
    <source>
        <dbReference type="Proteomes" id="UP000054302"/>
    </source>
</evidence>
<dbReference type="OrthoDB" id="4146306at2759"/>
<feature type="region of interest" description="Disordered" evidence="1">
    <location>
        <begin position="38"/>
        <end position="66"/>
    </location>
</feature>
<feature type="compositionally biased region" description="Polar residues" evidence="1">
    <location>
        <begin position="43"/>
        <end position="54"/>
    </location>
</feature>
<proteinExistence type="predicted"/>
<dbReference type="Proteomes" id="UP000054302">
    <property type="component" value="Unassembled WGS sequence"/>
</dbReference>
<evidence type="ECO:0000256" key="1">
    <source>
        <dbReference type="SAM" id="MobiDB-lite"/>
    </source>
</evidence>
<dbReference type="AlphaFoldDB" id="A0A0D1ZEI2"/>
<dbReference type="EMBL" id="KN847522">
    <property type="protein sequence ID" value="KIV93107.1"/>
    <property type="molecule type" value="Genomic_DNA"/>
</dbReference>
<gene>
    <name evidence="2" type="ORF">PV10_04348</name>
</gene>
<dbReference type="HOGENOM" id="CLU_1256011_0_0_1"/>
<protein>
    <submittedName>
        <fullName evidence="2">Uncharacterized protein</fullName>
    </submittedName>
</protein>
<sequence>MEEFSNDDVDFLNFASTFASQSDQYQINDQSFDPVLNMEPFGSSPTDNNISFSESNPSPTSTQTTMTPTFIGASPDQVVNVDFTRACLQRINLLADVMGAHYLTLNESEARIKRGLRELWQEHSDIRKRGLLGGTARAQARQKTYVPLSKIPKHDRVRRLAVEQKDYAGRNRLAGIAKAREIFEAAMWHLQEQQRKCEEIFGFEHKYSQGEAPWKEAQVV</sequence>
<keyword evidence="3" id="KW-1185">Reference proteome</keyword>
<name>A0A0D1ZEI2_EXOME</name>
<dbReference type="GeneID" id="27322193"/>
<reference evidence="2 3" key="1">
    <citation type="submission" date="2015-01" db="EMBL/GenBank/DDBJ databases">
        <title>The Genome Sequence of Exophiala mesophila CBS40295.</title>
        <authorList>
            <consortium name="The Broad Institute Genomics Platform"/>
            <person name="Cuomo C."/>
            <person name="de Hoog S."/>
            <person name="Gorbushina A."/>
            <person name="Stielow B."/>
            <person name="Teixiera M."/>
            <person name="Abouelleil A."/>
            <person name="Chapman S.B."/>
            <person name="Priest M."/>
            <person name="Young S.K."/>
            <person name="Wortman J."/>
            <person name="Nusbaum C."/>
            <person name="Birren B."/>
        </authorList>
    </citation>
    <scope>NUCLEOTIDE SEQUENCE [LARGE SCALE GENOMIC DNA]</scope>
    <source>
        <strain evidence="2 3">CBS 40295</strain>
    </source>
</reference>
<dbReference type="STRING" id="212818.A0A0D1ZEI2"/>
<accession>A0A0D1ZEI2</accession>
<feature type="compositionally biased region" description="Low complexity" evidence="1">
    <location>
        <begin position="55"/>
        <end position="66"/>
    </location>
</feature>
<dbReference type="VEuPathDB" id="FungiDB:PV10_04348"/>
<dbReference type="RefSeq" id="XP_016224681.1">
    <property type="nucleotide sequence ID" value="XM_016368893.1"/>
</dbReference>
<dbReference type="RefSeq" id="XP_016224682.1">
    <property type="nucleotide sequence ID" value="XM_016368894.1"/>
</dbReference>
<organism evidence="2 3">
    <name type="scientific">Exophiala mesophila</name>
    <name type="common">Black yeast-like fungus</name>
    <dbReference type="NCBI Taxonomy" id="212818"/>
    <lineage>
        <taxon>Eukaryota</taxon>
        <taxon>Fungi</taxon>
        <taxon>Dikarya</taxon>
        <taxon>Ascomycota</taxon>
        <taxon>Pezizomycotina</taxon>
        <taxon>Eurotiomycetes</taxon>
        <taxon>Chaetothyriomycetidae</taxon>
        <taxon>Chaetothyriales</taxon>
        <taxon>Herpotrichiellaceae</taxon>
        <taxon>Exophiala</taxon>
    </lineage>
</organism>